<name>A0A9N9PE59_9GLOM</name>
<organism evidence="1 2">
    <name type="scientific">Racocetra fulgida</name>
    <dbReference type="NCBI Taxonomy" id="60492"/>
    <lineage>
        <taxon>Eukaryota</taxon>
        <taxon>Fungi</taxon>
        <taxon>Fungi incertae sedis</taxon>
        <taxon>Mucoromycota</taxon>
        <taxon>Glomeromycotina</taxon>
        <taxon>Glomeromycetes</taxon>
        <taxon>Diversisporales</taxon>
        <taxon>Gigasporaceae</taxon>
        <taxon>Racocetra</taxon>
    </lineage>
</organism>
<feature type="non-terminal residue" evidence="1">
    <location>
        <position position="71"/>
    </location>
</feature>
<gene>
    <name evidence="1" type="ORF">RFULGI_LOCUS19302</name>
</gene>
<protein>
    <submittedName>
        <fullName evidence="1">8475_t:CDS:1</fullName>
    </submittedName>
</protein>
<proteinExistence type="predicted"/>
<sequence>NLVAINRYTAIQIEANGINEALNKPENAIVKLRAVEVVPGIHFGQAIWWLKTHFSIVEEELQDIMYRTIRK</sequence>
<comment type="caution">
    <text evidence="1">The sequence shown here is derived from an EMBL/GenBank/DDBJ whole genome shotgun (WGS) entry which is preliminary data.</text>
</comment>
<dbReference type="EMBL" id="CAJVPZ010093538">
    <property type="protein sequence ID" value="CAG8816916.1"/>
    <property type="molecule type" value="Genomic_DNA"/>
</dbReference>
<keyword evidence="2" id="KW-1185">Reference proteome</keyword>
<feature type="non-terminal residue" evidence="1">
    <location>
        <position position="1"/>
    </location>
</feature>
<reference evidence="1" key="1">
    <citation type="submission" date="2021-06" db="EMBL/GenBank/DDBJ databases">
        <authorList>
            <person name="Kallberg Y."/>
            <person name="Tangrot J."/>
            <person name="Rosling A."/>
        </authorList>
    </citation>
    <scope>NUCLEOTIDE SEQUENCE</scope>
    <source>
        <strain evidence="1">IN212</strain>
    </source>
</reference>
<evidence type="ECO:0000313" key="2">
    <source>
        <dbReference type="Proteomes" id="UP000789396"/>
    </source>
</evidence>
<evidence type="ECO:0000313" key="1">
    <source>
        <dbReference type="EMBL" id="CAG8816916.1"/>
    </source>
</evidence>
<dbReference type="OrthoDB" id="2432697at2759"/>
<dbReference type="AlphaFoldDB" id="A0A9N9PE59"/>
<accession>A0A9N9PE59</accession>
<dbReference type="Proteomes" id="UP000789396">
    <property type="component" value="Unassembled WGS sequence"/>
</dbReference>